<organism evidence="2">
    <name type="scientific">Neisseria meningitidis alpha522</name>
    <dbReference type="NCBI Taxonomy" id="996307"/>
    <lineage>
        <taxon>Bacteria</taxon>
        <taxon>Pseudomonadati</taxon>
        <taxon>Pseudomonadota</taxon>
        <taxon>Betaproteobacteria</taxon>
        <taxon>Neisseriales</taxon>
        <taxon>Neisseriaceae</taxon>
        <taxon>Neisseria</taxon>
    </lineage>
</organism>
<proteinExistence type="predicted"/>
<reference evidence="2" key="1">
    <citation type="submission" date="2011-03" db="EMBL/GenBank/DDBJ databases">
        <title>Draft genome of Neisseria meningitidis strain alpha522.</title>
        <authorList>
            <person name="Schoen C."/>
            <person name="Blom J."/>
        </authorList>
    </citation>
    <scope>NUCLEOTIDE SEQUENCE</scope>
    <source>
        <strain evidence="2">Alpha522</strain>
    </source>
</reference>
<evidence type="ECO:0000313" key="2">
    <source>
        <dbReference type="EMBL" id="CCA44455.1"/>
    </source>
</evidence>
<feature type="compositionally biased region" description="Basic and acidic residues" evidence="1">
    <location>
        <begin position="11"/>
        <end position="22"/>
    </location>
</feature>
<dbReference type="AlphaFoldDB" id="I4E539"/>
<evidence type="ECO:0000256" key="1">
    <source>
        <dbReference type="SAM" id="MobiDB-lite"/>
    </source>
</evidence>
<accession>I4E539</accession>
<feature type="region of interest" description="Disordered" evidence="1">
    <location>
        <begin position="1"/>
        <end position="33"/>
    </location>
</feature>
<name>I4E539_NEIME</name>
<protein>
    <submittedName>
        <fullName evidence="2">Uncharacterized protein</fullName>
    </submittedName>
</protein>
<gene>
    <name evidence="2" type="ORF">NMALPHA522_0914</name>
</gene>
<sequence length="33" mass="3939">MMFQTVCLPHSDIRPSENRMPEWFEQTNRTDAA</sequence>
<dbReference type="EMBL" id="FR845709">
    <property type="protein sequence ID" value="CCA44455.1"/>
    <property type="molecule type" value="Genomic_DNA"/>
</dbReference>